<dbReference type="OrthoDB" id="5297743at2"/>
<dbReference type="AlphaFoldDB" id="A0A3M8RE04"/>
<gene>
    <name evidence="2" type="ORF">EC580_05030</name>
</gene>
<sequence>MSATSRWEARPVAGAQWLFLQGDWRVAELARALREMESARPSRDWQDISLAGLEGADSSTLALLLEWTQEARRQGQPLRIHAASAALLDLARLYHLDTLLQLCP</sequence>
<organism evidence="2">
    <name type="scientific">Acidithiobacillus sulfuriphilus</name>
    <dbReference type="NCBI Taxonomy" id="1867749"/>
    <lineage>
        <taxon>Bacteria</taxon>
        <taxon>Pseudomonadati</taxon>
        <taxon>Pseudomonadota</taxon>
        <taxon>Acidithiobacillia</taxon>
        <taxon>Acidithiobacillales</taxon>
        <taxon>Acidithiobacillaceae</taxon>
        <taxon>Acidithiobacillus</taxon>
    </lineage>
</organism>
<dbReference type="Gene3D" id="3.30.750.24">
    <property type="entry name" value="STAS domain"/>
    <property type="match status" value="1"/>
</dbReference>
<evidence type="ECO:0000259" key="1">
    <source>
        <dbReference type="Pfam" id="PF13466"/>
    </source>
</evidence>
<comment type="caution">
    <text evidence="2">The sequence shown here is derived from an EMBL/GenBank/DDBJ whole genome shotgun (WGS) entry which is preliminary data.</text>
</comment>
<reference evidence="2" key="1">
    <citation type="submission" date="2018-10" db="EMBL/GenBank/DDBJ databases">
        <title>Acidithiobacillus sulfuriphilus sp. nov.: an extremely acidophilic sulfur-oxidizing chemolithotroph isolated from a neutral pH environment.</title>
        <authorList>
            <person name="Falagan C."/>
            <person name="Moya-Beltran A."/>
            <person name="Quatrini R."/>
            <person name="Johnson D.B."/>
        </authorList>
    </citation>
    <scope>NUCLEOTIDE SEQUENCE [LARGE SCALE GENOMIC DNA]</scope>
    <source>
        <strain evidence="2">CJ-2</strain>
    </source>
</reference>
<dbReference type="InterPro" id="IPR058548">
    <property type="entry name" value="MlaB-like_STAS"/>
</dbReference>
<evidence type="ECO:0000313" key="2">
    <source>
        <dbReference type="EMBL" id="RNF65942.1"/>
    </source>
</evidence>
<accession>A0A3M8RE04</accession>
<feature type="domain" description="MlaB-like STAS" evidence="1">
    <location>
        <begin position="20"/>
        <end position="97"/>
    </location>
</feature>
<dbReference type="EMBL" id="RIZI01000143">
    <property type="protein sequence ID" value="RNF65942.1"/>
    <property type="molecule type" value="Genomic_DNA"/>
</dbReference>
<proteinExistence type="predicted"/>
<name>A0A3M8RE04_9PROT</name>
<dbReference type="InterPro" id="IPR036513">
    <property type="entry name" value="STAS_dom_sf"/>
</dbReference>
<dbReference type="SUPFAM" id="SSF52091">
    <property type="entry name" value="SpoIIaa-like"/>
    <property type="match status" value="1"/>
</dbReference>
<dbReference type="Pfam" id="PF13466">
    <property type="entry name" value="STAS_2"/>
    <property type="match status" value="1"/>
</dbReference>
<dbReference type="RefSeq" id="WP_123102794.1">
    <property type="nucleotide sequence ID" value="NZ_CP127527.1"/>
</dbReference>
<protein>
    <submittedName>
        <fullName evidence="2">STAS domain-containing protein</fullName>
    </submittedName>
</protein>